<gene>
    <name evidence="1" type="ORF">ALO52_01206</name>
</gene>
<proteinExistence type="predicted"/>
<dbReference type="PATRIC" id="fig|251707.3.peg.1563"/>
<comment type="caution">
    <text evidence="1">The sequence shown here is derived from an EMBL/GenBank/DDBJ whole genome shotgun (WGS) entry which is preliminary data.</text>
</comment>
<dbReference type="AlphaFoldDB" id="A0A0P9XC26"/>
<dbReference type="GeneID" id="47761892"/>
<dbReference type="EMBL" id="LJRC01000245">
    <property type="protein sequence ID" value="KPY31923.1"/>
    <property type="molecule type" value="Genomic_DNA"/>
</dbReference>
<evidence type="ECO:0000313" key="2">
    <source>
        <dbReference type="Proteomes" id="UP000050562"/>
    </source>
</evidence>
<name>A0A0P9XC26_9PSED</name>
<evidence type="ECO:0000313" key="1">
    <source>
        <dbReference type="EMBL" id="KPY31923.1"/>
    </source>
</evidence>
<reference evidence="1 2" key="1">
    <citation type="submission" date="2015-09" db="EMBL/GenBank/DDBJ databases">
        <title>Genome announcement of multiple Pseudomonas syringae strains.</title>
        <authorList>
            <person name="Thakur S."/>
            <person name="Wang P.W."/>
            <person name="Gong Y."/>
            <person name="Weir B.S."/>
            <person name="Guttman D.S."/>
        </authorList>
    </citation>
    <scope>NUCLEOTIDE SEQUENCE [LARGE SCALE GENOMIC DNA]</scope>
    <source>
        <strain evidence="1 2">ICMP3956</strain>
    </source>
</reference>
<organism evidence="1 2">
    <name type="scientific">Pseudomonas syringae pv. primulae</name>
    <dbReference type="NCBI Taxonomy" id="251707"/>
    <lineage>
        <taxon>Bacteria</taxon>
        <taxon>Pseudomonadati</taxon>
        <taxon>Pseudomonadota</taxon>
        <taxon>Gammaproteobacteria</taxon>
        <taxon>Pseudomonadales</taxon>
        <taxon>Pseudomonadaceae</taxon>
        <taxon>Pseudomonas</taxon>
    </lineage>
</organism>
<protein>
    <submittedName>
        <fullName evidence="1">Uncharacterized protein</fullName>
    </submittedName>
</protein>
<dbReference type="RefSeq" id="WP_029241726.1">
    <property type="nucleotide sequence ID" value="NZ_LJRC01000245.1"/>
</dbReference>
<accession>A0A0P9XC26</accession>
<sequence>MTKVKTSELSEKAIQNLEAHIPEMAAGATYAAYIRALAAGHSVLRVQGSNVVETKADGASRVVAKAKPRRKVTVGQIITVKRLAADA</sequence>
<dbReference type="Proteomes" id="UP000050562">
    <property type="component" value="Unassembled WGS sequence"/>
</dbReference>